<dbReference type="PANTHER" id="PTHR12181">
    <property type="entry name" value="LIPIN"/>
    <property type="match status" value="1"/>
</dbReference>
<evidence type="ECO:0000259" key="7">
    <source>
        <dbReference type="SMART" id="SM00775"/>
    </source>
</evidence>
<dbReference type="Pfam" id="PF08235">
    <property type="entry name" value="LNS2"/>
    <property type="match status" value="1"/>
</dbReference>
<dbReference type="Pfam" id="PF16876">
    <property type="entry name" value="Lipin_mid"/>
    <property type="match status" value="1"/>
</dbReference>
<evidence type="ECO:0000256" key="1">
    <source>
        <dbReference type="ARBA" id="ARBA00001180"/>
    </source>
</evidence>
<dbReference type="Pfam" id="PF04571">
    <property type="entry name" value="Lipin_N"/>
    <property type="match status" value="1"/>
</dbReference>
<comment type="catalytic activity">
    <reaction evidence="1">
        <text>a 1,2-diacyl-sn-glycero-3-phosphate + H2O = a 1,2-diacyl-sn-glycerol + phosphate</text>
        <dbReference type="Rhea" id="RHEA:27429"/>
        <dbReference type="ChEBI" id="CHEBI:15377"/>
        <dbReference type="ChEBI" id="CHEBI:17815"/>
        <dbReference type="ChEBI" id="CHEBI:43474"/>
        <dbReference type="ChEBI" id="CHEBI:58608"/>
        <dbReference type="EC" id="3.1.3.4"/>
    </reaction>
    <physiologicalReaction direction="left-to-right" evidence="1">
        <dbReference type="Rhea" id="RHEA:27430"/>
    </physiologicalReaction>
</comment>
<dbReference type="Proteomes" id="UP000011014">
    <property type="component" value="Unassembled WGS sequence"/>
</dbReference>
<dbReference type="InterPro" id="IPR013209">
    <property type="entry name" value="LNS2"/>
</dbReference>
<feature type="region of interest" description="Disordered" evidence="6">
    <location>
        <begin position="201"/>
        <end position="263"/>
    </location>
</feature>
<evidence type="ECO:0000256" key="2">
    <source>
        <dbReference type="ARBA" id="ARBA00001946"/>
    </source>
</evidence>
<evidence type="ECO:0000256" key="6">
    <source>
        <dbReference type="SAM" id="MobiDB-lite"/>
    </source>
</evidence>
<gene>
    <name evidence="8" type="ORF">GSOID_T00029178001</name>
</gene>
<dbReference type="InterPro" id="IPR036412">
    <property type="entry name" value="HAD-like_sf"/>
</dbReference>
<dbReference type="SMART" id="SM00775">
    <property type="entry name" value="LNS2"/>
    <property type="match status" value="1"/>
</dbReference>
<dbReference type="GO" id="GO:0008195">
    <property type="term" value="F:phosphatidate phosphatase activity"/>
    <property type="evidence" value="ECO:0007669"/>
    <property type="project" value="UniProtKB-EC"/>
</dbReference>
<evidence type="ECO:0000256" key="5">
    <source>
        <dbReference type="ARBA" id="ARBA00022801"/>
    </source>
</evidence>
<sequence>MGILDYFTNFSPLSSAIDIVVIEQPDGTLRASPFHVQIGFATSTRPLGRNVDVNVNGAFTGVTMKLGRGGDAFFVDPNDVDKILSPPESPKKGLHHHQARRRKTSNSDRVFDPSSALSDSEIECTSRPNIQVRNLSTFHSHNVQGYLSDPEIEFGATSTRPPATPSLVKVWKWGQLPVEESISSTSNAVSTNSFQSASSAEFEARVSTSEPAISTSMPEPASGPSENENDRPSGYDADSMIDSTDDEEESNTGESEPFFGRGVQISLCGGPGVPEDNISPEEFNRFRVSWDTYSKDPRSIIENPRLVIRENDRYMNFLTVASILVARIFFESDLDQETIQKLKTPEKRPWFFFRSKQNRSLAANNNDSLEDSLNEENSTSPVKQKKTFDRFKGKTLTLEHEDLVKFNLQPGRNKIEFVVASKYQGRGYAEASIYLWHHTDKIIVSDIDGTVTKSDVVGQLSNIVYYEYSHHGIHNLYNNIAKNNYKFMYVSSRAISQSHMTKTYINWTEKDGKYLPNGPVLLNPSSLVSALLREVWTRNPEEFKIDCLTGIRNLFPEYQPTPFYAGFGNKMTDETSYLEVEIPKKRIFTISKKGVVKNSDPSLQKIFSTTYDSMAEIVDFFFPQRRSVSWHDFILSLILSMTASTSSLQHLDNKFWRDDLPEIDFCEDVFTQESGQQKSEHNFSRSCRTYFEERTQSPSSQLAGLTLNAHETTTPENTK</sequence>
<feature type="region of interest" description="Disordered" evidence="6">
    <location>
        <begin position="84"/>
        <end position="114"/>
    </location>
</feature>
<reference evidence="8" key="1">
    <citation type="journal article" date="2010" name="Science">
        <title>Plasticity of animal genome architecture unmasked by rapid evolution of a pelagic tunicate.</title>
        <authorList>
            <person name="Denoeud F."/>
            <person name="Henriet S."/>
            <person name="Mungpakdee S."/>
            <person name="Aury J.M."/>
            <person name="Da Silva C."/>
            <person name="Brinkmann H."/>
            <person name="Mikhaleva J."/>
            <person name="Olsen L.C."/>
            <person name="Jubin C."/>
            <person name="Canestro C."/>
            <person name="Bouquet J.M."/>
            <person name="Danks G."/>
            <person name="Poulain J."/>
            <person name="Campsteijn C."/>
            <person name="Adamski M."/>
            <person name="Cross I."/>
            <person name="Yadetie F."/>
            <person name="Muffato M."/>
            <person name="Louis A."/>
            <person name="Butcher S."/>
            <person name="Tsagkogeorga G."/>
            <person name="Konrad A."/>
            <person name="Singh S."/>
            <person name="Jensen M.F."/>
            <person name="Cong E.H."/>
            <person name="Eikeseth-Otteraa H."/>
            <person name="Noel B."/>
            <person name="Anthouard V."/>
            <person name="Porcel B.M."/>
            <person name="Kachouri-Lafond R."/>
            <person name="Nishino A."/>
            <person name="Ugolini M."/>
            <person name="Chourrout P."/>
            <person name="Nishida H."/>
            <person name="Aasland R."/>
            <person name="Huzurbazar S."/>
            <person name="Westhof E."/>
            <person name="Delsuc F."/>
            <person name="Lehrach H."/>
            <person name="Reinhardt R."/>
            <person name="Weissenbach J."/>
            <person name="Roy S.W."/>
            <person name="Artiguenave F."/>
            <person name="Postlethwait J.H."/>
            <person name="Manak J.R."/>
            <person name="Thompson E.M."/>
            <person name="Jaillon O."/>
            <person name="Du Pasquier L."/>
            <person name="Boudinot P."/>
            <person name="Liberles D.A."/>
            <person name="Volff J.N."/>
            <person name="Philippe H."/>
            <person name="Lenhard B."/>
            <person name="Roest Crollius H."/>
            <person name="Wincker P."/>
            <person name="Chourrout D."/>
        </authorList>
    </citation>
    <scope>NUCLEOTIDE SEQUENCE [LARGE SCALE GENOMIC DNA]</scope>
</reference>
<evidence type="ECO:0000256" key="3">
    <source>
        <dbReference type="ARBA" id="ARBA00005476"/>
    </source>
</evidence>
<dbReference type="AlphaFoldDB" id="E4Y8K5"/>
<organism evidence="8">
    <name type="scientific">Oikopleura dioica</name>
    <name type="common">Tunicate</name>
    <dbReference type="NCBI Taxonomy" id="34765"/>
    <lineage>
        <taxon>Eukaryota</taxon>
        <taxon>Metazoa</taxon>
        <taxon>Chordata</taxon>
        <taxon>Tunicata</taxon>
        <taxon>Appendicularia</taxon>
        <taxon>Copelata</taxon>
        <taxon>Oikopleuridae</taxon>
        <taxon>Oikopleura</taxon>
    </lineage>
</organism>
<dbReference type="InterPro" id="IPR026058">
    <property type="entry name" value="LIPIN"/>
</dbReference>
<protein>
    <recommendedName>
        <fullName evidence="4">phosphatidate phosphatase</fullName>
        <ecNumber evidence="4">3.1.3.4</ecNumber>
    </recommendedName>
</protein>
<evidence type="ECO:0000313" key="8">
    <source>
        <dbReference type="EMBL" id="CBY31955.1"/>
    </source>
</evidence>
<dbReference type="SUPFAM" id="SSF56784">
    <property type="entry name" value="HAD-like"/>
    <property type="match status" value="1"/>
</dbReference>
<comment type="similarity">
    <text evidence="3">Belongs to the lipin family.</text>
</comment>
<dbReference type="InterPro" id="IPR031315">
    <property type="entry name" value="LNS2/PITP"/>
</dbReference>
<feature type="region of interest" description="Disordered" evidence="6">
    <location>
        <begin position="694"/>
        <end position="719"/>
    </location>
</feature>
<dbReference type="PANTHER" id="PTHR12181:SF12">
    <property type="entry name" value="PHOSPHATIDATE PHOSPHATASE"/>
    <property type="match status" value="1"/>
</dbReference>
<feature type="compositionally biased region" description="Polar residues" evidence="6">
    <location>
        <begin position="206"/>
        <end position="217"/>
    </location>
</feature>
<dbReference type="InterPro" id="IPR007651">
    <property type="entry name" value="Lipin_N"/>
</dbReference>
<accession>E4Y8K5</accession>
<feature type="compositionally biased region" description="Polar residues" evidence="6">
    <location>
        <begin position="696"/>
        <end position="719"/>
    </location>
</feature>
<dbReference type="EMBL" id="FN654323">
    <property type="protein sequence ID" value="CBY31955.1"/>
    <property type="molecule type" value="Genomic_DNA"/>
</dbReference>
<evidence type="ECO:0000256" key="4">
    <source>
        <dbReference type="ARBA" id="ARBA00012638"/>
    </source>
</evidence>
<dbReference type="InterPro" id="IPR031703">
    <property type="entry name" value="Lipin_mid"/>
</dbReference>
<keyword evidence="5" id="KW-0378">Hydrolase</keyword>
<proteinExistence type="inferred from homology"/>
<comment type="cofactor">
    <cofactor evidence="2">
        <name>Mg(2+)</name>
        <dbReference type="ChEBI" id="CHEBI:18420"/>
    </cofactor>
</comment>
<feature type="compositionally biased region" description="Basic residues" evidence="6">
    <location>
        <begin position="92"/>
        <end position="104"/>
    </location>
</feature>
<feature type="domain" description="LNS2/PITP" evidence="7">
    <location>
        <begin position="442"/>
        <end position="599"/>
    </location>
</feature>
<dbReference type="EC" id="3.1.3.4" evidence="4"/>
<name>E4Y8K5_OIKDI</name>